<feature type="domain" description="CobW C-terminal" evidence="6">
    <location>
        <begin position="253"/>
        <end position="374"/>
    </location>
</feature>
<dbReference type="InterPro" id="IPR003495">
    <property type="entry name" value="CobW/HypB/UreG_nucleotide-bd"/>
</dbReference>
<dbReference type="GeneID" id="17038956"/>
<organism evidence="7 8">
    <name type="scientific">Coccomyxa subellipsoidea (strain C-169)</name>
    <name type="common">Green microalga</name>
    <dbReference type="NCBI Taxonomy" id="574566"/>
    <lineage>
        <taxon>Eukaryota</taxon>
        <taxon>Viridiplantae</taxon>
        <taxon>Chlorophyta</taxon>
        <taxon>core chlorophytes</taxon>
        <taxon>Trebouxiophyceae</taxon>
        <taxon>Trebouxiophyceae incertae sedis</taxon>
        <taxon>Coccomyxaceae</taxon>
        <taxon>Coccomyxa</taxon>
        <taxon>Coccomyxa subellipsoidea</taxon>
    </lineage>
</organism>
<dbReference type="PANTHER" id="PTHR43603">
    <property type="entry name" value="COBW DOMAIN-CONTAINING PROTEIN DDB_G0274527"/>
    <property type="match status" value="1"/>
</dbReference>
<comment type="similarity">
    <text evidence="4">Belongs to the SIMIBI class G3E GTPase family. ZNG1 subfamily.</text>
</comment>
<dbReference type="GO" id="GO:0000166">
    <property type="term" value="F:nucleotide binding"/>
    <property type="evidence" value="ECO:0007669"/>
    <property type="project" value="UniProtKB-KW"/>
</dbReference>
<evidence type="ECO:0000313" key="7">
    <source>
        <dbReference type="EMBL" id="EIE20842.1"/>
    </source>
</evidence>
<dbReference type="eggNOG" id="KOG2743">
    <property type="taxonomic scope" value="Eukaryota"/>
</dbReference>
<sequence>LPVTLLSGFLGAGKTTLLRHLLTNNAGSMRCAVIVNDMAELNIDAALVKNGQLVQANEELVELSNGCICCTMRGDLLREVTRLARGGAFDYLLIESTGVSEPMQTFTLEVEDGSLAELKDIARLDTCVTVVDAARLMTNFLSLETLKQRDPGVDDEDDRNVADLMLDQIEFADVILLNKARSSVPADVKRLTALLSCLNTEAEVVVTRESRVDPKAVMGTGLFSLEKAARAAGWLKTLQEGENMKPETEEYGIGSFVYRARRPFHPERLHAFIASHLLLQEPDCVFLGGQGFIWIAGREDLCGEWSQAGGILRLGVGGPWYAALPDEAWPQEEQARADIMKDFEEGVGDRRQELVFIGIDMQREELCATLNTCLLTDAE</sequence>
<comment type="caution">
    <text evidence="7">The sequence shown here is derived from an EMBL/GenBank/DDBJ whole genome shotgun (WGS) entry which is preliminary data.</text>
</comment>
<dbReference type="AlphaFoldDB" id="I0YR23"/>
<dbReference type="InterPro" id="IPR036627">
    <property type="entry name" value="CobW-likC_sf"/>
</dbReference>
<feature type="non-terminal residue" evidence="7">
    <location>
        <position position="379"/>
    </location>
</feature>
<dbReference type="KEGG" id="csl:COCSUDRAFT_4384"/>
<dbReference type="OrthoDB" id="272672at2759"/>
<dbReference type="PANTHER" id="PTHR43603:SF1">
    <property type="entry name" value="ZINC-REGULATED GTPASE METALLOPROTEIN ACTIVATOR 1"/>
    <property type="match status" value="1"/>
</dbReference>
<evidence type="ECO:0000259" key="6">
    <source>
        <dbReference type="SMART" id="SM00833"/>
    </source>
</evidence>
<feature type="non-terminal residue" evidence="7">
    <location>
        <position position="1"/>
    </location>
</feature>
<dbReference type="SMART" id="SM00833">
    <property type="entry name" value="CobW_C"/>
    <property type="match status" value="1"/>
</dbReference>
<dbReference type="GO" id="GO:0016787">
    <property type="term" value="F:hydrolase activity"/>
    <property type="evidence" value="ECO:0007669"/>
    <property type="project" value="UniProtKB-KW"/>
</dbReference>
<accession>I0YR23</accession>
<dbReference type="Pfam" id="PF02492">
    <property type="entry name" value="cobW"/>
    <property type="match status" value="1"/>
</dbReference>
<keyword evidence="3" id="KW-0143">Chaperone</keyword>
<protein>
    <submittedName>
        <fullName evidence="7">CobW-domain-containing protein</fullName>
    </submittedName>
</protein>
<comment type="catalytic activity">
    <reaction evidence="5">
        <text>GTP + H2O = GDP + phosphate + H(+)</text>
        <dbReference type="Rhea" id="RHEA:19669"/>
        <dbReference type="ChEBI" id="CHEBI:15377"/>
        <dbReference type="ChEBI" id="CHEBI:15378"/>
        <dbReference type="ChEBI" id="CHEBI:37565"/>
        <dbReference type="ChEBI" id="CHEBI:43474"/>
        <dbReference type="ChEBI" id="CHEBI:58189"/>
    </reaction>
    <physiologicalReaction direction="left-to-right" evidence="5">
        <dbReference type="Rhea" id="RHEA:19670"/>
    </physiologicalReaction>
</comment>
<evidence type="ECO:0000256" key="1">
    <source>
        <dbReference type="ARBA" id="ARBA00022741"/>
    </source>
</evidence>
<reference evidence="7 8" key="1">
    <citation type="journal article" date="2012" name="Genome Biol.">
        <title>The genome of the polar eukaryotic microalga coccomyxa subellipsoidea reveals traits of cold adaptation.</title>
        <authorList>
            <person name="Blanc G."/>
            <person name="Agarkova I."/>
            <person name="Grimwood J."/>
            <person name="Kuo A."/>
            <person name="Brueggeman A."/>
            <person name="Dunigan D."/>
            <person name="Gurnon J."/>
            <person name="Ladunga I."/>
            <person name="Lindquist E."/>
            <person name="Lucas S."/>
            <person name="Pangilinan J."/>
            <person name="Proschold T."/>
            <person name="Salamov A."/>
            <person name="Schmutz J."/>
            <person name="Weeks D."/>
            <person name="Yamada T."/>
            <person name="Claverie J.M."/>
            <person name="Grigoriev I."/>
            <person name="Van Etten J."/>
            <person name="Lomsadze A."/>
            <person name="Borodovsky M."/>
        </authorList>
    </citation>
    <scope>NUCLEOTIDE SEQUENCE [LARGE SCALE GENOMIC DNA]</scope>
    <source>
        <strain evidence="7 8">C-169</strain>
    </source>
</reference>
<keyword evidence="2" id="KW-0378">Hydrolase</keyword>
<dbReference type="InterPro" id="IPR027417">
    <property type="entry name" value="P-loop_NTPase"/>
</dbReference>
<dbReference type="CDD" id="cd03112">
    <property type="entry name" value="CobW-like"/>
    <property type="match status" value="1"/>
</dbReference>
<name>I0YR23_COCSC</name>
<dbReference type="Gene3D" id="3.30.1220.10">
    <property type="entry name" value="CobW-like, C-terminal domain"/>
    <property type="match status" value="1"/>
</dbReference>
<dbReference type="Pfam" id="PF07683">
    <property type="entry name" value="CobW_C"/>
    <property type="match status" value="1"/>
</dbReference>
<evidence type="ECO:0000313" key="8">
    <source>
        <dbReference type="Proteomes" id="UP000007264"/>
    </source>
</evidence>
<dbReference type="InterPro" id="IPR011629">
    <property type="entry name" value="CobW-like_C"/>
</dbReference>
<evidence type="ECO:0000256" key="5">
    <source>
        <dbReference type="ARBA" id="ARBA00049117"/>
    </source>
</evidence>
<dbReference type="RefSeq" id="XP_005645386.1">
    <property type="nucleotide sequence ID" value="XM_005645329.1"/>
</dbReference>
<dbReference type="Gene3D" id="3.40.50.300">
    <property type="entry name" value="P-loop containing nucleotide triphosphate hydrolases"/>
    <property type="match status" value="1"/>
</dbReference>
<dbReference type="InterPro" id="IPR051927">
    <property type="entry name" value="Zn_Chap_cDPG_Synth"/>
</dbReference>
<proteinExistence type="inferred from homology"/>
<keyword evidence="8" id="KW-1185">Reference proteome</keyword>
<dbReference type="EMBL" id="AGSI01000014">
    <property type="protein sequence ID" value="EIE20842.1"/>
    <property type="molecule type" value="Genomic_DNA"/>
</dbReference>
<dbReference type="Proteomes" id="UP000007264">
    <property type="component" value="Unassembled WGS sequence"/>
</dbReference>
<dbReference type="STRING" id="574566.I0YR23"/>
<gene>
    <name evidence="7" type="ORF">COCSUDRAFT_4384</name>
</gene>
<evidence type="ECO:0000256" key="3">
    <source>
        <dbReference type="ARBA" id="ARBA00023186"/>
    </source>
</evidence>
<evidence type="ECO:0000256" key="2">
    <source>
        <dbReference type="ARBA" id="ARBA00022801"/>
    </source>
</evidence>
<evidence type="ECO:0000256" key="4">
    <source>
        <dbReference type="ARBA" id="ARBA00034320"/>
    </source>
</evidence>
<keyword evidence="1" id="KW-0547">Nucleotide-binding</keyword>
<dbReference type="SUPFAM" id="SSF52540">
    <property type="entry name" value="P-loop containing nucleoside triphosphate hydrolases"/>
    <property type="match status" value="1"/>
</dbReference>